<proteinExistence type="predicted"/>
<feature type="transmembrane region" description="Helical" evidence="6">
    <location>
        <begin position="6"/>
        <end position="25"/>
    </location>
</feature>
<evidence type="ECO:0000256" key="4">
    <source>
        <dbReference type="ARBA" id="ARBA00022989"/>
    </source>
</evidence>
<feature type="transmembrane region" description="Helical" evidence="6">
    <location>
        <begin position="32"/>
        <end position="49"/>
    </location>
</feature>
<protein>
    <recommendedName>
        <fullName evidence="7">MrpA C-terminal/MbhD domain-containing protein</fullName>
    </recommendedName>
</protein>
<sequence length="89" mass="9315">MNSFTVLNSIIIIGMIIAGICTVVIDDLLPCIISMAVVGTFVAIEFLLLSAPDVAIAEGAVGAILTPVIFIIALSKAKEKKKAEEKEGK</sequence>
<name>A0A151B7L6_9CLOT</name>
<dbReference type="Gene3D" id="1.20.120.1200">
    <property type="entry name" value="NADH-ubiquinone/plastoquinone oxidoreductase chain 6, subunit NuoJ"/>
    <property type="match status" value="1"/>
</dbReference>
<reference evidence="8 9" key="1">
    <citation type="submission" date="2016-02" db="EMBL/GenBank/DDBJ databases">
        <title>Genome sequence of Clostridium tepidiprofundi DSM 19306.</title>
        <authorList>
            <person name="Poehlein A."/>
            <person name="Daniel R."/>
        </authorList>
    </citation>
    <scope>NUCLEOTIDE SEQUENCE [LARGE SCALE GENOMIC DNA]</scope>
    <source>
        <strain evidence="8 9">DSM 19306</strain>
    </source>
</reference>
<dbReference type="Pfam" id="PF13244">
    <property type="entry name" value="MbhD"/>
    <property type="match status" value="1"/>
</dbReference>
<evidence type="ECO:0000256" key="1">
    <source>
        <dbReference type="ARBA" id="ARBA00004651"/>
    </source>
</evidence>
<comment type="subcellular location">
    <subcellularLocation>
        <location evidence="1">Cell membrane</location>
        <topology evidence="1">Multi-pass membrane protein</topology>
    </subcellularLocation>
</comment>
<feature type="transmembrane region" description="Helical" evidence="6">
    <location>
        <begin position="55"/>
        <end position="74"/>
    </location>
</feature>
<evidence type="ECO:0000256" key="5">
    <source>
        <dbReference type="ARBA" id="ARBA00023136"/>
    </source>
</evidence>
<keyword evidence="5 6" id="KW-0472">Membrane</keyword>
<evidence type="ECO:0000313" key="9">
    <source>
        <dbReference type="Proteomes" id="UP000075531"/>
    </source>
</evidence>
<evidence type="ECO:0000256" key="2">
    <source>
        <dbReference type="ARBA" id="ARBA00022475"/>
    </source>
</evidence>
<dbReference type="AlphaFoldDB" id="A0A151B7L6"/>
<dbReference type="OrthoDB" id="7875411at2"/>
<dbReference type="InterPro" id="IPR042106">
    <property type="entry name" value="Nuo/plastoQ_OxRdtase_6_NuoJ"/>
</dbReference>
<dbReference type="GO" id="GO:0005886">
    <property type="term" value="C:plasma membrane"/>
    <property type="evidence" value="ECO:0007669"/>
    <property type="project" value="UniProtKB-SubCell"/>
</dbReference>
<keyword evidence="9" id="KW-1185">Reference proteome</keyword>
<dbReference type="RefSeq" id="WP_066820733.1">
    <property type="nucleotide sequence ID" value="NZ_LTBA01000001.1"/>
</dbReference>
<evidence type="ECO:0000256" key="6">
    <source>
        <dbReference type="SAM" id="Phobius"/>
    </source>
</evidence>
<dbReference type="PATRIC" id="fig|1121338.3.peg.31"/>
<keyword evidence="4 6" id="KW-1133">Transmembrane helix</keyword>
<dbReference type="STRING" id="1121338.CLTEP_00300"/>
<organism evidence="8 9">
    <name type="scientific">Clostridium tepidiprofundi DSM 19306</name>
    <dbReference type="NCBI Taxonomy" id="1121338"/>
    <lineage>
        <taxon>Bacteria</taxon>
        <taxon>Bacillati</taxon>
        <taxon>Bacillota</taxon>
        <taxon>Clostridia</taxon>
        <taxon>Eubacteriales</taxon>
        <taxon>Clostridiaceae</taxon>
        <taxon>Clostridium</taxon>
    </lineage>
</organism>
<evidence type="ECO:0000259" key="7">
    <source>
        <dbReference type="Pfam" id="PF13244"/>
    </source>
</evidence>
<evidence type="ECO:0000313" key="8">
    <source>
        <dbReference type="EMBL" id="KYH35637.1"/>
    </source>
</evidence>
<gene>
    <name evidence="8" type="ORF">CLTEP_00300</name>
</gene>
<evidence type="ECO:0000256" key="3">
    <source>
        <dbReference type="ARBA" id="ARBA00022692"/>
    </source>
</evidence>
<dbReference type="InterPro" id="IPR025383">
    <property type="entry name" value="MrpA_C/MbhD"/>
</dbReference>
<feature type="domain" description="MrpA C-terminal/MbhD" evidence="7">
    <location>
        <begin position="14"/>
        <end position="78"/>
    </location>
</feature>
<dbReference type="EMBL" id="LTBA01000001">
    <property type="protein sequence ID" value="KYH35637.1"/>
    <property type="molecule type" value="Genomic_DNA"/>
</dbReference>
<accession>A0A151B7L6</accession>
<dbReference type="Proteomes" id="UP000075531">
    <property type="component" value="Unassembled WGS sequence"/>
</dbReference>
<keyword evidence="2" id="KW-1003">Cell membrane</keyword>
<keyword evidence="3 6" id="KW-0812">Transmembrane</keyword>
<comment type="caution">
    <text evidence="8">The sequence shown here is derived from an EMBL/GenBank/DDBJ whole genome shotgun (WGS) entry which is preliminary data.</text>
</comment>